<evidence type="ECO:0000256" key="1">
    <source>
        <dbReference type="ARBA" id="ARBA00009835"/>
    </source>
</evidence>
<keyword evidence="6" id="KW-0472">Membrane</keyword>
<dbReference type="InterPro" id="IPR038445">
    <property type="entry name" value="NCDase_C_sf"/>
</dbReference>
<comment type="caution">
    <text evidence="9">The sequence shown here is derived from an EMBL/GenBank/DDBJ whole genome shotgun (WGS) entry which is preliminary data.</text>
</comment>
<evidence type="ECO:0000256" key="6">
    <source>
        <dbReference type="SAM" id="Phobius"/>
    </source>
</evidence>
<dbReference type="Pfam" id="PF17048">
    <property type="entry name" value="Ceramidse_alk_C"/>
    <property type="match status" value="1"/>
</dbReference>
<dbReference type="GO" id="GO:0046512">
    <property type="term" value="P:sphingosine biosynthetic process"/>
    <property type="evidence" value="ECO:0007669"/>
    <property type="project" value="TreeGrafter"/>
</dbReference>
<evidence type="ECO:0000313" key="10">
    <source>
        <dbReference type="Proteomes" id="UP001295740"/>
    </source>
</evidence>
<keyword evidence="3" id="KW-0862">Zinc</keyword>
<dbReference type="PANTHER" id="PTHR12670">
    <property type="entry name" value="CERAMIDASE"/>
    <property type="match status" value="1"/>
</dbReference>
<keyword evidence="4" id="KW-0746">Sphingolipid metabolism</keyword>
<accession>A0AAI8VIX4</accession>
<dbReference type="GO" id="GO:0042759">
    <property type="term" value="P:long-chain fatty acid biosynthetic process"/>
    <property type="evidence" value="ECO:0007669"/>
    <property type="project" value="TreeGrafter"/>
</dbReference>
<keyword evidence="3" id="KW-0479">Metal-binding</keyword>
<name>A0AAI8VIX4_9PEZI</name>
<keyword evidence="6" id="KW-1133">Transmembrane helix</keyword>
<keyword evidence="4" id="KW-0443">Lipid metabolism</keyword>
<feature type="transmembrane region" description="Helical" evidence="6">
    <location>
        <begin position="124"/>
        <end position="141"/>
    </location>
</feature>
<dbReference type="InterPro" id="IPR031329">
    <property type="entry name" value="NEUT/ALK_ceramidase_N"/>
</dbReference>
<evidence type="ECO:0000313" key="9">
    <source>
        <dbReference type="EMBL" id="CAJ2505451.1"/>
    </source>
</evidence>
<dbReference type="FunFam" id="2.60.40.2300:FF:000004">
    <property type="entry name" value="Neutral/alkaline nonlysosomal ceramidase, putative"/>
    <property type="match status" value="1"/>
</dbReference>
<dbReference type="AlphaFoldDB" id="A0AAI8VIX4"/>
<evidence type="ECO:0000256" key="3">
    <source>
        <dbReference type="PIRSR" id="PIRSR606823-2"/>
    </source>
</evidence>
<evidence type="ECO:0000256" key="5">
    <source>
        <dbReference type="SAM" id="MobiDB-lite"/>
    </source>
</evidence>
<dbReference type="PANTHER" id="PTHR12670:SF20">
    <property type="entry name" value="NEUTRAL CERAMIDASE"/>
    <property type="match status" value="1"/>
</dbReference>
<dbReference type="InterPro" id="IPR031331">
    <property type="entry name" value="NEUT/ALK_ceramidase_C"/>
</dbReference>
<dbReference type="GO" id="GO:0046872">
    <property type="term" value="F:metal ion binding"/>
    <property type="evidence" value="ECO:0007669"/>
    <property type="project" value="UniProtKB-KW"/>
</dbReference>
<keyword evidence="6" id="KW-0812">Transmembrane</keyword>
<proteinExistence type="inferred from homology"/>
<protein>
    <recommendedName>
        <fullName evidence="4">Neutral ceramidase</fullName>
        <ecNumber evidence="4">3.5.1.23</ecNumber>
    </recommendedName>
</protein>
<feature type="binding site" evidence="3">
    <location>
        <position position="382"/>
    </location>
    <ligand>
        <name>Zn(2+)</name>
        <dbReference type="ChEBI" id="CHEBI:29105"/>
    </ligand>
</feature>
<evidence type="ECO:0000259" key="7">
    <source>
        <dbReference type="Pfam" id="PF04734"/>
    </source>
</evidence>
<feature type="binding site" evidence="3">
    <location>
        <position position="629"/>
    </location>
    <ligand>
        <name>Zn(2+)</name>
        <dbReference type="ChEBI" id="CHEBI:29105"/>
    </ligand>
</feature>
<keyword evidence="10" id="KW-1185">Reference proteome</keyword>
<dbReference type="GO" id="GO:0046514">
    <property type="term" value="P:ceramide catabolic process"/>
    <property type="evidence" value="ECO:0007669"/>
    <property type="project" value="InterPro"/>
</dbReference>
<evidence type="ECO:0000256" key="4">
    <source>
        <dbReference type="RuleBase" id="RU366019"/>
    </source>
</evidence>
<feature type="region of interest" description="Disordered" evidence="5">
    <location>
        <begin position="709"/>
        <end position="728"/>
    </location>
</feature>
<keyword evidence="2 4" id="KW-0378">Hydrolase</keyword>
<dbReference type="Pfam" id="PF04734">
    <property type="entry name" value="Ceramidase_alk"/>
    <property type="match status" value="1"/>
</dbReference>
<dbReference type="InterPro" id="IPR006823">
    <property type="entry name" value="Ceramidase_alk"/>
</dbReference>
<sequence>MASVYAGPRKKPLAWKLIPVLASPAPAPSHLPWSMGRFTRTSSSLSTLHPLRGEITQTAMSDAHMPVLPSRAESIKAWLYPDTGRPTSAFPVVQEKSGVDSSLAHTLAMAHQSPQSSPAPPRSAFALFSIVLFMILGLFAVSKLNTSGARHGFNFQHTNRINAQTEKSRAEGTGDQYLIGVGKADITGPVVEIGFAGYADTSQVGTGLRQRIFSRAFIIGDVNNPDDRIVYLVLDVQGGDTAVRYGVLDGVAALGEEYAVYGQGNIAVTGTHSHSGPGAWFNYLLPQITSLGFDKQSYQAIVDGAVLSIQRAHESLTEGYLDYGAVNITDSNLSRSLYAYLANPAEERAQYTDDVDKEMTVLKFQRASDSKNIGVLTWFPVHGTSVYQNSTHVTGDNKGVAELMFEKAMESDDSAADGFVAGFSQANVGDTTPNTLGAWCDDGSGAMCSFENSTCADGKSQACHGRGPYFEALDLGIASCYDIGTRQYDGARSVYDSFGSSGTPVVGSSVKSFHFYQDMSFFNFTLENGTEVQTCPAALGYSFAAGTTDGPGAFDFTQGDSGIPNANPIWILVKDLIRAPSPAQKSCQEPKPVLLDVGELDTPYAWSPNIVDIQMLRVGQFVMIISAGEATTMSGRRWRAAIKAATADFTDAEPKVVLGGPANTYAHYIATPEEYGIQRYEGASTLYGQWELPAYINLTVSNIGYLAPDSTSSPAPGPSPPDNRNNSLSFITGVVVDNAPLGKSFGDCTVQPSTTYAPGAVINATFVGANPRNNLRLEGTFAAIEQQNGDTWTQVRDDSDWSLVYTWTRTNSVLGYSEVVISWESETDVAAGTYRARYYGDSKALSGTITAFEGTSDSFTITQRSVT</sequence>
<evidence type="ECO:0000259" key="8">
    <source>
        <dbReference type="Pfam" id="PF17048"/>
    </source>
</evidence>
<feature type="domain" description="Neutral/alkaline non-lysosomal ceramidase C-terminal" evidence="8">
    <location>
        <begin position="701"/>
        <end position="861"/>
    </location>
</feature>
<dbReference type="EC" id="3.5.1.23" evidence="4"/>
<feature type="binding site" evidence="3">
    <location>
        <position position="272"/>
    </location>
    <ligand>
        <name>Zn(2+)</name>
        <dbReference type="ChEBI" id="CHEBI:29105"/>
    </ligand>
</feature>
<evidence type="ECO:0000256" key="2">
    <source>
        <dbReference type="ARBA" id="ARBA00022801"/>
    </source>
</evidence>
<dbReference type="Proteomes" id="UP001295740">
    <property type="component" value="Unassembled WGS sequence"/>
</dbReference>
<dbReference type="Gene3D" id="2.60.40.2300">
    <property type="entry name" value="Neutral/alkaline non-lysosomal ceramidase, C-terminal domain"/>
    <property type="match status" value="1"/>
</dbReference>
<comment type="similarity">
    <text evidence="1 4">Belongs to the neutral ceramidase family.</text>
</comment>
<dbReference type="GO" id="GO:0005576">
    <property type="term" value="C:extracellular region"/>
    <property type="evidence" value="ECO:0007669"/>
    <property type="project" value="TreeGrafter"/>
</dbReference>
<feature type="domain" description="Neutral/alkaline non-lysosomal ceramidase N-terminal" evidence="7">
    <location>
        <begin position="177"/>
        <end position="697"/>
    </location>
</feature>
<dbReference type="GO" id="GO:0016020">
    <property type="term" value="C:membrane"/>
    <property type="evidence" value="ECO:0007669"/>
    <property type="project" value="GOC"/>
</dbReference>
<organism evidence="9 10">
    <name type="scientific">Anthostomella pinea</name>
    <dbReference type="NCBI Taxonomy" id="933095"/>
    <lineage>
        <taxon>Eukaryota</taxon>
        <taxon>Fungi</taxon>
        <taxon>Dikarya</taxon>
        <taxon>Ascomycota</taxon>
        <taxon>Pezizomycotina</taxon>
        <taxon>Sordariomycetes</taxon>
        <taxon>Xylariomycetidae</taxon>
        <taxon>Xylariales</taxon>
        <taxon>Xylariaceae</taxon>
        <taxon>Anthostomella</taxon>
    </lineage>
</organism>
<dbReference type="EMBL" id="CAUWAG010000007">
    <property type="protein sequence ID" value="CAJ2505451.1"/>
    <property type="molecule type" value="Genomic_DNA"/>
</dbReference>
<comment type="catalytic activity">
    <reaction evidence="4">
        <text>an N-acylsphing-4-enine + H2O = sphing-4-enine + a fatty acid</text>
        <dbReference type="Rhea" id="RHEA:20856"/>
        <dbReference type="ChEBI" id="CHEBI:15377"/>
        <dbReference type="ChEBI" id="CHEBI:28868"/>
        <dbReference type="ChEBI" id="CHEBI:52639"/>
        <dbReference type="ChEBI" id="CHEBI:57756"/>
        <dbReference type="EC" id="3.5.1.23"/>
    </reaction>
</comment>
<reference evidence="9" key="1">
    <citation type="submission" date="2023-10" db="EMBL/GenBank/DDBJ databases">
        <authorList>
            <person name="Hackl T."/>
        </authorList>
    </citation>
    <scope>NUCLEOTIDE SEQUENCE</scope>
</reference>
<dbReference type="GO" id="GO:0017040">
    <property type="term" value="F:N-acylsphingosine amidohydrolase activity"/>
    <property type="evidence" value="ECO:0007669"/>
    <property type="project" value="UniProtKB-UniRule"/>
</dbReference>
<comment type="cofactor">
    <cofactor evidence="3">
        <name>Zn(2+)</name>
        <dbReference type="ChEBI" id="CHEBI:29105"/>
    </cofactor>
    <text evidence="3">Binds 1 zinc ion per subunit.</text>
</comment>
<gene>
    <name evidence="9" type="ORF">KHLLAP_LOCUS5919</name>
</gene>
<feature type="binding site" evidence="3">
    <location>
        <position position="668"/>
    </location>
    <ligand>
        <name>Zn(2+)</name>
        <dbReference type="ChEBI" id="CHEBI:29105"/>
    </ligand>
</feature>